<protein>
    <submittedName>
        <fullName evidence="3">M61 family metallopeptidase</fullName>
    </submittedName>
</protein>
<evidence type="ECO:0000259" key="2">
    <source>
        <dbReference type="PROSITE" id="PS50106"/>
    </source>
</evidence>
<feature type="signal peptide" evidence="1">
    <location>
        <begin position="1"/>
        <end position="19"/>
    </location>
</feature>
<dbReference type="InterPro" id="IPR040756">
    <property type="entry name" value="Peptidase_M61_N"/>
</dbReference>
<dbReference type="InterPro" id="IPR027268">
    <property type="entry name" value="Peptidase_M4/M1_CTD_sf"/>
</dbReference>
<dbReference type="SMART" id="SM00228">
    <property type="entry name" value="PDZ"/>
    <property type="match status" value="1"/>
</dbReference>
<reference evidence="3" key="1">
    <citation type="submission" date="2021-04" db="EMBL/GenBank/DDBJ databases">
        <title>Ouciella asimina sp. nov., isolated from the surface seawater in the hydrothermal field of Okinawa Trough.</title>
        <authorList>
            <person name="Shuang W."/>
        </authorList>
    </citation>
    <scope>NUCLEOTIDE SEQUENCE</scope>
    <source>
        <strain evidence="3">LXI357</strain>
    </source>
</reference>
<dbReference type="EMBL" id="JAGRQC010000003">
    <property type="protein sequence ID" value="MBR0552889.1"/>
    <property type="molecule type" value="Genomic_DNA"/>
</dbReference>
<dbReference type="RefSeq" id="WP_284054152.1">
    <property type="nucleotide sequence ID" value="NZ_JAGRQC010000003.1"/>
</dbReference>
<dbReference type="Gene3D" id="2.30.42.10">
    <property type="match status" value="1"/>
</dbReference>
<dbReference type="InterPro" id="IPR001478">
    <property type="entry name" value="PDZ"/>
</dbReference>
<dbReference type="PIRSF" id="PIRSF016493">
    <property type="entry name" value="Glycyl_aminpptds"/>
    <property type="match status" value="1"/>
</dbReference>
<evidence type="ECO:0000256" key="1">
    <source>
        <dbReference type="SAM" id="SignalP"/>
    </source>
</evidence>
<proteinExistence type="predicted"/>
<dbReference type="Proteomes" id="UP000676996">
    <property type="component" value="Unassembled WGS sequence"/>
</dbReference>
<dbReference type="Pfam" id="PF05299">
    <property type="entry name" value="Peptidase_M61"/>
    <property type="match status" value="1"/>
</dbReference>
<dbReference type="Pfam" id="PF17899">
    <property type="entry name" value="Peptidase_M61_N"/>
    <property type="match status" value="1"/>
</dbReference>
<accession>A0A8T4IKK2</accession>
<feature type="chain" id="PRO_5035849419" evidence="1">
    <location>
        <begin position="20"/>
        <end position="635"/>
    </location>
</feature>
<keyword evidence="1" id="KW-0732">Signal</keyword>
<keyword evidence="4" id="KW-1185">Reference proteome</keyword>
<evidence type="ECO:0000313" key="4">
    <source>
        <dbReference type="Proteomes" id="UP000676996"/>
    </source>
</evidence>
<dbReference type="Gene3D" id="1.10.390.10">
    <property type="entry name" value="Neutral Protease Domain 2"/>
    <property type="match status" value="1"/>
</dbReference>
<organism evidence="3 4">
    <name type="scientific">Stakelama marina</name>
    <dbReference type="NCBI Taxonomy" id="2826939"/>
    <lineage>
        <taxon>Bacteria</taxon>
        <taxon>Pseudomonadati</taxon>
        <taxon>Pseudomonadota</taxon>
        <taxon>Alphaproteobacteria</taxon>
        <taxon>Sphingomonadales</taxon>
        <taxon>Sphingomonadaceae</taxon>
        <taxon>Stakelama</taxon>
    </lineage>
</organism>
<sequence length="635" mass="71269">MIRRLALAALLLSSTAASAQQISKPDPVPFENTIPEARDIAYPGTIEINVDATNTQQRIFTVEETIPVAKAGPMTLLYPKWIPGHHSPTGPIDKLAGLHITANGKDVAWTRDPVDVAAYHIDVPEGAKELKLSFQFLSPTRTNQGRVMMTDEMLSLQFDKMTLYPAGYYVRDIPVVATVKYPEGWTAASALRANTRGSTYAYEKTNYQVLVDSPIIAGAHYKKWALSPKVTLNAVADTAKELDATPEQIAAHKRLVEQAVKLYGAEHYDHYDFLLTISDTLGGIGLEHHRSSEDGVKTGYFTKWDDNPYSRNLLPHEYNHSWDGKYRRPADLWTPDYRMPMRDSGLWVYEGQDQFWGYVLQTRSGLVSKQTTLDEYALIASNLDTAPARQWRPLIDTTNDPIISQRRPRGWYSWQRSEDYYNEGLLVWMEVDSILREQSGGKKSLDDFARAFFGMNDGDWGELTYNFDDVVATLNSIVPYDWASLLKKRLTAVGAPAPLKGFERNGYKLVYNSTPNGFLEKLDKNRKRVDVSRSVGIVADTDGDISSVIWDSPAFKQGLDTGSKIVAVNGMEFSGDRMKDAITAAKGTQTPVRLLVKEGERYRDIAIDYHDGLRYPHLEKIGKGETGLDRLLAPK</sequence>
<feature type="domain" description="PDZ" evidence="2">
    <location>
        <begin position="519"/>
        <end position="600"/>
    </location>
</feature>
<dbReference type="InterPro" id="IPR036034">
    <property type="entry name" value="PDZ_sf"/>
</dbReference>
<dbReference type="SUPFAM" id="SSF50156">
    <property type="entry name" value="PDZ domain-like"/>
    <property type="match status" value="1"/>
</dbReference>
<dbReference type="InterPro" id="IPR024191">
    <property type="entry name" value="Peptidase_M61"/>
</dbReference>
<dbReference type="PROSITE" id="PS50106">
    <property type="entry name" value="PDZ"/>
    <property type="match status" value="1"/>
</dbReference>
<comment type="caution">
    <text evidence="3">The sequence shown here is derived from an EMBL/GenBank/DDBJ whole genome shotgun (WGS) entry which is preliminary data.</text>
</comment>
<dbReference type="InterPro" id="IPR007963">
    <property type="entry name" value="Peptidase_M61_catalytic"/>
</dbReference>
<gene>
    <name evidence="3" type="ORF">J7S20_10265</name>
</gene>
<dbReference type="Gene3D" id="2.60.40.3650">
    <property type="match status" value="1"/>
</dbReference>
<name>A0A8T4IKK2_9SPHN</name>
<dbReference type="AlphaFoldDB" id="A0A8T4IKK2"/>
<evidence type="ECO:0000313" key="3">
    <source>
        <dbReference type="EMBL" id="MBR0552889.1"/>
    </source>
</evidence>